<evidence type="ECO:0000313" key="10">
    <source>
        <dbReference type="Proteomes" id="UP000436088"/>
    </source>
</evidence>
<comment type="catalytic activity">
    <reaction evidence="7">
        <text>5-O-(1-carboxyvinyl)-3-phosphoshikimate = chorismate + phosphate</text>
        <dbReference type="Rhea" id="RHEA:21020"/>
        <dbReference type="ChEBI" id="CHEBI:29748"/>
        <dbReference type="ChEBI" id="CHEBI:43474"/>
        <dbReference type="ChEBI" id="CHEBI:57701"/>
        <dbReference type="EC" id="4.2.3.5"/>
    </reaction>
</comment>
<evidence type="ECO:0000256" key="2">
    <source>
        <dbReference type="ARBA" id="ARBA00008014"/>
    </source>
</evidence>
<dbReference type="GO" id="GO:0009423">
    <property type="term" value="P:chorismate biosynthetic process"/>
    <property type="evidence" value="ECO:0007669"/>
    <property type="project" value="UniProtKB-UniPathway"/>
</dbReference>
<dbReference type="UniPathway" id="UPA00053">
    <property type="reaction ID" value="UER00090"/>
</dbReference>
<evidence type="ECO:0000256" key="1">
    <source>
        <dbReference type="ARBA" id="ARBA00005044"/>
    </source>
</evidence>
<keyword evidence="10" id="KW-1185">Reference proteome</keyword>
<gene>
    <name evidence="9" type="ORF">F3Y22_tig00112344pilonHSYRG00060</name>
</gene>
<dbReference type="PROSITE" id="PS00787">
    <property type="entry name" value="CHORISMATE_SYNTHASE_1"/>
    <property type="match status" value="1"/>
</dbReference>
<dbReference type="InterPro" id="IPR000453">
    <property type="entry name" value="Chorismate_synth"/>
</dbReference>
<evidence type="ECO:0000256" key="3">
    <source>
        <dbReference type="ARBA" id="ARBA00013036"/>
    </source>
</evidence>
<dbReference type="AlphaFoldDB" id="A0A6A2XZK1"/>
<dbReference type="NCBIfam" id="TIGR00033">
    <property type="entry name" value="aroC"/>
    <property type="match status" value="1"/>
</dbReference>
<dbReference type="GO" id="GO:0010181">
    <property type="term" value="F:FMN binding"/>
    <property type="evidence" value="ECO:0007669"/>
    <property type="project" value="TreeGrafter"/>
</dbReference>
<evidence type="ECO:0000256" key="4">
    <source>
        <dbReference type="ARBA" id="ARBA00022605"/>
    </source>
</evidence>
<dbReference type="EMBL" id="VEPZ02001556">
    <property type="protein sequence ID" value="KAE8668136.1"/>
    <property type="molecule type" value="Genomic_DNA"/>
</dbReference>
<dbReference type="EC" id="4.2.3.5" evidence="3 7"/>
<evidence type="ECO:0000256" key="7">
    <source>
        <dbReference type="RuleBase" id="RU000605"/>
    </source>
</evidence>
<name>A0A6A2XZK1_HIBSY</name>
<protein>
    <recommendedName>
        <fullName evidence="3 7">Chorismate synthase</fullName>
        <ecNumber evidence="3 7">4.2.3.5</ecNumber>
    </recommendedName>
</protein>
<dbReference type="GO" id="GO:0008652">
    <property type="term" value="P:amino acid biosynthetic process"/>
    <property type="evidence" value="ECO:0007669"/>
    <property type="project" value="UniProtKB-KW"/>
</dbReference>
<comment type="pathway">
    <text evidence="1 7">Metabolic intermediate biosynthesis; chorismate biosynthesis; chorismate from D-erythrose 4-phosphate and phosphoenolpyruvate: step 7/7.</text>
</comment>
<dbReference type="CDD" id="cd07304">
    <property type="entry name" value="Chorismate_synthase"/>
    <property type="match status" value="1"/>
</dbReference>
<organism evidence="9 10">
    <name type="scientific">Hibiscus syriacus</name>
    <name type="common">Rose of Sharon</name>
    <dbReference type="NCBI Taxonomy" id="106335"/>
    <lineage>
        <taxon>Eukaryota</taxon>
        <taxon>Viridiplantae</taxon>
        <taxon>Streptophyta</taxon>
        <taxon>Embryophyta</taxon>
        <taxon>Tracheophyta</taxon>
        <taxon>Spermatophyta</taxon>
        <taxon>Magnoliopsida</taxon>
        <taxon>eudicotyledons</taxon>
        <taxon>Gunneridae</taxon>
        <taxon>Pentapetalae</taxon>
        <taxon>rosids</taxon>
        <taxon>malvids</taxon>
        <taxon>Malvales</taxon>
        <taxon>Malvaceae</taxon>
        <taxon>Malvoideae</taxon>
        <taxon>Hibiscus</taxon>
    </lineage>
</organism>
<dbReference type="PANTHER" id="PTHR21085">
    <property type="entry name" value="CHORISMATE SYNTHASE"/>
    <property type="match status" value="1"/>
</dbReference>
<keyword evidence="4 7" id="KW-0028">Amino-acid biosynthesis</keyword>
<comment type="cofactor">
    <cofactor evidence="7">
        <name>FMNH2</name>
        <dbReference type="ChEBI" id="CHEBI:57618"/>
    </cofactor>
    <text evidence="7">Reduced FMN (FMNH(2)).</text>
</comment>
<dbReference type="GO" id="GO:0004107">
    <property type="term" value="F:chorismate synthase activity"/>
    <property type="evidence" value="ECO:0007669"/>
    <property type="project" value="UniProtKB-EC"/>
</dbReference>
<dbReference type="PROSITE" id="PS00788">
    <property type="entry name" value="CHORISMATE_SYNTHASE_2"/>
    <property type="match status" value="1"/>
</dbReference>
<comment type="similarity">
    <text evidence="2 7">Belongs to the chorismate synthase family.</text>
</comment>
<dbReference type="GO" id="GO:0009073">
    <property type="term" value="P:aromatic amino acid family biosynthetic process"/>
    <property type="evidence" value="ECO:0007669"/>
    <property type="project" value="UniProtKB-KW"/>
</dbReference>
<evidence type="ECO:0000256" key="6">
    <source>
        <dbReference type="ARBA" id="ARBA00023239"/>
    </source>
</evidence>
<evidence type="ECO:0000256" key="5">
    <source>
        <dbReference type="ARBA" id="ARBA00023141"/>
    </source>
</evidence>
<comment type="caution">
    <text evidence="9">The sequence shown here is derived from an EMBL/GenBank/DDBJ whole genome shotgun (WGS) entry which is preliminary data.</text>
</comment>
<dbReference type="Gene3D" id="3.60.150.10">
    <property type="entry name" value="Chorismate synthase AroC"/>
    <property type="match status" value="1"/>
</dbReference>
<accession>A0A6A2XZK1</accession>
<sequence>MASSFIICKPFLGATNPNSHLSPYIQRLSSSSLCIAIKPRKFQIHAAGRTFGNHFRVTTFGESHGGGLGCVVDGCPPRIPLSEADLDRRTVGQTRSTTPRTETDTCRIYSGVSEGVTTGTPIHVFVPKTDARGDETSFCLLDYKEMTMAYRPSHADFTYDTKYGVREVQGGGRSSARETIGRVIPGAIAKKILKQFSGTEVLAYVSQVHQVVLPDGLVDHDTVTLDQIENSIVRCPNPEYTEKMMVAIDAVRARGDSIGGVLTCIVKMSHTFGLGSPVFDKLEAELEALMSVPTIKGFEIGSGFADTFLTGNEHNDEFFTDEHGRIRTRTNRSGVRRTPCNALYAGLASHVVMEMYAKFVEVWAVWGLSLSSHYGLVEQSDQVDSPTTVICNDFNPIMGNPHHGAVASTSMKKHSSSTPYDMYRGGTILSSSRGRRSTASFFDLNVDMPYSSRGRRASSRFFDLNVERMEESSSPPEEPLREPGVDGVETGLFIHP</sequence>
<evidence type="ECO:0000256" key="8">
    <source>
        <dbReference type="SAM" id="MobiDB-lite"/>
    </source>
</evidence>
<dbReference type="PANTHER" id="PTHR21085:SF0">
    <property type="entry name" value="CHORISMATE SYNTHASE"/>
    <property type="match status" value="1"/>
</dbReference>
<feature type="region of interest" description="Disordered" evidence="8">
    <location>
        <begin position="468"/>
        <end position="496"/>
    </location>
</feature>
<dbReference type="Proteomes" id="UP000436088">
    <property type="component" value="Unassembled WGS sequence"/>
</dbReference>
<reference evidence="9" key="1">
    <citation type="submission" date="2019-09" db="EMBL/GenBank/DDBJ databases">
        <title>Draft genome information of white flower Hibiscus syriacus.</title>
        <authorList>
            <person name="Kim Y.-M."/>
        </authorList>
    </citation>
    <scope>NUCLEOTIDE SEQUENCE [LARGE SCALE GENOMIC DNA]</scope>
    <source>
        <strain evidence="9">YM2019G1</strain>
    </source>
</reference>
<dbReference type="GO" id="GO:0005829">
    <property type="term" value="C:cytosol"/>
    <property type="evidence" value="ECO:0007669"/>
    <property type="project" value="TreeGrafter"/>
</dbReference>
<keyword evidence="6 7" id="KW-0456">Lyase</keyword>
<proteinExistence type="inferred from homology"/>
<evidence type="ECO:0000313" key="9">
    <source>
        <dbReference type="EMBL" id="KAE8668136.1"/>
    </source>
</evidence>
<dbReference type="SUPFAM" id="SSF103263">
    <property type="entry name" value="Chorismate synthase, AroC"/>
    <property type="match status" value="1"/>
</dbReference>
<dbReference type="InterPro" id="IPR020541">
    <property type="entry name" value="Chorismate_synthase_CS"/>
</dbReference>
<dbReference type="Pfam" id="PF01264">
    <property type="entry name" value="Chorismate_synt"/>
    <property type="match status" value="1"/>
</dbReference>
<keyword evidence="5 7" id="KW-0057">Aromatic amino acid biosynthesis</keyword>
<dbReference type="InterPro" id="IPR035904">
    <property type="entry name" value="Chorismate_synth_AroC_sf"/>
</dbReference>